<evidence type="ECO:0000313" key="2">
    <source>
        <dbReference type="Proteomes" id="UP000265520"/>
    </source>
</evidence>
<dbReference type="AlphaFoldDB" id="A0A392RX21"/>
<name>A0A392RX21_9FABA</name>
<accession>A0A392RX21</accession>
<sequence length="63" mass="6946">TATVTSATVVTGQTIGAQVDMLILNNWQISQRKMQAPKIVMVLWKAPSFLWVKANTDGSWLPC</sequence>
<dbReference type="Proteomes" id="UP000265520">
    <property type="component" value="Unassembled WGS sequence"/>
</dbReference>
<protein>
    <submittedName>
        <fullName evidence="1">Uncharacterized protein</fullName>
    </submittedName>
</protein>
<comment type="caution">
    <text evidence="1">The sequence shown here is derived from an EMBL/GenBank/DDBJ whole genome shotgun (WGS) entry which is preliminary data.</text>
</comment>
<proteinExistence type="predicted"/>
<evidence type="ECO:0000313" key="1">
    <source>
        <dbReference type="EMBL" id="MCI41181.1"/>
    </source>
</evidence>
<organism evidence="1 2">
    <name type="scientific">Trifolium medium</name>
    <dbReference type="NCBI Taxonomy" id="97028"/>
    <lineage>
        <taxon>Eukaryota</taxon>
        <taxon>Viridiplantae</taxon>
        <taxon>Streptophyta</taxon>
        <taxon>Embryophyta</taxon>
        <taxon>Tracheophyta</taxon>
        <taxon>Spermatophyta</taxon>
        <taxon>Magnoliopsida</taxon>
        <taxon>eudicotyledons</taxon>
        <taxon>Gunneridae</taxon>
        <taxon>Pentapetalae</taxon>
        <taxon>rosids</taxon>
        <taxon>fabids</taxon>
        <taxon>Fabales</taxon>
        <taxon>Fabaceae</taxon>
        <taxon>Papilionoideae</taxon>
        <taxon>50 kb inversion clade</taxon>
        <taxon>NPAAA clade</taxon>
        <taxon>Hologalegina</taxon>
        <taxon>IRL clade</taxon>
        <taxon>Trifolieae</taxon>
        <taxon>Trifolium</taxon>
    </lineage>
</organism>
<keyword evidence="2" id="KW-1185">Reference proteome</keyword>
<feature type="non-terminal residue" evidence="1">
    <location>
        <position position="1"/>
    </location>
</feature>
<dbReference type="EMBL" id="LXQA010288973">
    <property type="protein sequence ID" value="MCI41181.1"/>
    <property type="molecule type" value="Genomic_DNA"/>
</dbReference>
<reference evidence="1 2" key="1">
    <citation type="journal article" date="2018" name="Front. Plant Sci.">
        <title>Red Clover (Trifolium pratense) and Zigzag Clover (T. medium) - A Picture of Genomic Similarities and Differences.</title>
        <authorList>
            <person name="Dluhosova J."/>
            <person name="Istvanek J."/>
            <person name="Nedelnik J."/>
            <person name="Repkova J."/>
        </authorList>
    </citation>
    <scope>NUCLEOTIDE SEQUENCE [LARGE SCALE GENOMIC DNA]</scope>
    <source>
        <strain evidence="2">cv. 10/8</strain>
        <tissue evidence="1">Leaf</tissue>
    </source>
</reference>